<sequence>MKEMIVRIKGNVKHPITLDPGVWIFDDRRFTLDAFFSGDVSHVEHKEVKALGDAWDNQRKGLNPQSNQNIIHVDKKDLTENSLAVPLKPFLDNAALNDDAEFVHLMDGSGNGSTVTKQEAESGILAFSKEGRPLKDTGPVHFYFGDGSNEGEPITHIEVIEIV</sequence>
<gene>
    <name evidence="1" type="ORF">SAMN05444126_1028</name>
</gene>
<keyword evidence="2" id="KW-1185">Reference proteome</keyword>
<dbReference type="STRING" id="1464123.SAMN05444126_1028"/>
<organism evidence="1 2">
    <name type="scientific">Salisediminibacterium halotolerans</name>
    <dbReference type="NCBI Taxonomy" id="517425"/>
    <lineage>
        <taxon>Bacteria</taxon>
        <taxon>Bacillati</taxon>
        <taxon>Bacillota</taxon>
        <taxon>Bacilli</taxon>
        <taxon>Bacillales</taxon>
        <taxon>Bacillaceae</taxon>
        <taxon>Salisediminibacterium</taxon>
    </lineage>
</organism>
<proteinExistence type="predicted"/>
<dbReference type="EMBL" id="FOGV01000002">
    <property type="protein sequence ID" value="SER50784.1"/>
    <property type="molecule type" value="Genomic_DNA"/>
</dbReference>
<dbReference type="Proteomes" id="UP000199318">
    <property type="component" value="Unassembled WGS sequence"/>
</dbReference>
<evidence type="ECO:0000313" key="2">
    <source>
        <dbReference type="Proteomes" id="UP000199318"/>
    </source>
</evidence>
<evidence type="ECO:0000313" key="1">
    <source>
        <dbReference type="EMBL" id="SER50784.1"/>
    </source>
</evidence>
<reference evidence="2" key="1">
    <citation type="submission" date="2016-10" db="EMBL/GenBank/DDBJ databases">
        <authorList>
            <person name="de Groot N.N."/>
        </authorList>
    </citation>
    <scope>NUCLEOTIDE SEQUENCE [LARGE SCALE GENOMIC DNA]</scope>
    <source>
        <strain evidence="2">10nlg</strain>
    </source>
</reference>
<protein>
    <recommendedName>
        <fullName evidence="3">Peptidyl-prolyl cis-trans isomerase</fullName>
    </recommendedName>
</protein>
<dbReference type="AlphaFoldDB" id="A0A1H9PRF8"/>
<dbReference type="OrthoDB" id="2404998at2"/>
<accession>A0A1H9PRF8</accession>
<evidence type="ECO:0008006" key="3">
    <source>
        <dbReference type="Google" id="ProtNLM"/>
    </source>
</evidence>
<name>A0A1H9PRF8_9BACI</name>
<comment type="caution">
    <text evidence="1">The sequence shown here is derived from an EMBL/GenBank/DDBJ whole genome shotgun (WGS) entry which is preliminary data.</text>
</comment>